<feature type="binding site" evidence="7">
    <location>
        <position position="17"/>
    </location>
    <ligand>
        <name>substrate</name>
    </ligand>
</feature>
<dbReference type="Pfam" id="PF04199">
    <property type="entry name" value="Cyclase"/>
    <property type="match status" value="1"/>
</dbReference>
<keyword evidence="5 7" id="KW-0823">Tryptophan catabolism</keyword>
<accession>A0ABQ1PU88</accession>
<protein>
    <recommendedName>
        <fullName evidence="7">Kynurenine formamidase</fullName>
        <shortName evidence="7">KFA</shortName>
        <shortName evidence="7">KFase</shortName>
        <ecNumber evidence="7">3.5.1.9</ecNumber>
    </recommendedName>
    <alternativeName>
        <fullName evidence="7">Arylformamidase</fullName>
    </alternativeName>
    <alternativeName>
        <fullName evidence="7">N-formylkynurenine formamidase</fullName>
        <shortName evidence="7">FKF</shortName>
    </alternativeName>
</protein>
<dbReference type="RefSeq" id="WP_062442709.1">
    <property type="nucleotide sequence ID" value="NZ_BMCJ01000011.1"/>
</dbReference>
<evidence type="ECO:0000256" key="5">
    <source>
        <dbReference type="ARBA" id="ARBA00023079"/>
    </source>
</evidence>
<name>A0ABQ1PU88_9BACI</name>
<dbReference type="PANTHER" id="PTHR31118">
    <property type="entry name" value="CYCLASE-LIKE PROTEIN 2"/>
    <property type="match status" value="1"/>
</dbReference>
<feature type="binding site" evidence="7">
    <location>
        <position position="47"/>
    </location>
    <ligand>
        <name>Zn(2+)</name>
        <dbReference type="ChEBI" id="CHEBI:29105"/>
        <label>1</label>
    </ligand>
</feature>
<evidence type="ECO:0000256" key="4">
    <source>
        <dbReference type="ARBA" id="ARBA00022833"/>
    </source>
</evidence>
<feature type="binding site" evidence="7">
    <location>
        <position position="170"/>
    </location>
    <ligand>
        <name>Zn(2+)</name>
        <dbReference type="ChEBI" id="CHEBI:29105"/>
        <label>1</label>
    </ligand>
</feature>
<dbReference type="InterPro" id="IPR037175">
    <property type="entry name" value="KFase_sf"/>
</dbReference>
<dbReference type="SUPFAM" id="SSF102198">
    <property type="entry name" value="Putative cyclase"/>
    <property type="match status" value="1"/>
</dbReference>
<sequence>MKIIDISMTLDKTTPPWPGDERYNYSLTWSMQETGAVNVGSIKMSNHTGTHVDAPFHYASAGLKIADLPLERFHGIALVVDVSGKKTVEAKDLQDTDLTGISKLILQTKSWQDRSEFPPSYTVLGEDLGSFLKANGIDLVGVDTPSVDPETSKELKAHHSLHKNDVLILEGLVLDHVKAGIYELNAFPLKMTEADGSPVRAVLKQI</sequence>
<evidence type="ECO:0000256" key="6">
    <source>
        <dbReference type="ARBA" id="ARBA00048496"/>
    </source>
</evidence>
<comment type="subunit">
    <text evidence="7">Homodimer.</text>
</comment>
<comment type="catalytic activity">
    <reaction evidence="6 7">
        <text>N-formyl-L-kynurenine + H2O = L-kynurenine + formate + H(+)</text>
        <dbReference type="Rhea" id="RHEA:13009"/>
        <dbReference type="ChEBI" id="CHEBI:15377"/>
        <dbReference type="ChEBI" id="CHEBI:15378"/>
        <dbReference type="ChEBI" id="CHEBI:15740"/>
        <dbReference type="ChEBI" id="CHEBI:57959"/>
        <dbReference type="ChEBI" id="CHEBI:58629"/>
        <dbReference type="EC" id="3.5.1.9"/>
    </reaction>
</comment>
<feature type="active site" description="Proton donor/acceptor" evidence="7">
    <location>
        <position position="57"/>
    </location>
</feature>
<dbReference type="InterPro" id="IPR007325">
    <property type="entry name" value="KFase/CYL"/>
</dbReference>
<evidence type="ECO:0000256" key="7">
    <source>
        <dbReference type="HAMAP-Rule" id="MF_01969"/>
    </source>
</evidence>
<reference evidence="9" key="1">
    <citation type="journal article" date="2019" name="Int. J. Syst. Evol. Microbiol.">
        <title>The Global Catalogue of Microorganisms (GCM) 10K type strain sequencing project: providing services to taxonomists for standard genome sequencing and annotation.</title>
        <authorList>
            <consortium name="The Broad Institute Genomics Platform"/>
            <consortium name="The Broad Institute Genome Sequencing Center for Infectious Disease"/>
            <person name="Wu L."/>
            <person name="Ma J."/>
        </authorList>
    </citation>
    <scope>NUCLEOTIDE SEQUENCE [LARGE SCALE GENOMIC DNA]</scope>
    <source>
        <strain evidence="9">CCM 7282</strain>
    </source>
</reference>
<dbReference type="HAMAP" id="MF_01969">
    <property type="entry name" value="KynB"/>
    <property type="match status" value="1"/>
</dbReference>
<comment type="cofactor">
    <cofactor evidence="7">
        <name>Zn(2+)</name>
        <dbReference type="ChEBI" id="CHEBI:29105"/>
    </cofactor>
    <text evidence="7">Binds 2 zinc ions per subunit.</text>
</comment>
<keyword evidence="4 7" id="KW-0862">Zinc</keyword>
<feature type="binding site" evidence="7">
    <location>
        <position position="53"/>
    </location>
    <ligand>
        <name>Zn(2+)</name>
        <dbReference type="ChEBI" id="CHEBI:29105"/>
        <label>1</label>
    </ligand>
</feature>
<dbReference type="EMBL" id="BMCJ01000011">
    <property type="protein sequence ID" value="GGD04130.1"/>
    <property type="molecule type" value="Genomic_DNA"/>
</dbReference>
<dbReference type="Gene3D" id="3.50.30.50">
    <property type="entry name" value="Putative cyclase"/>
    <property type="match status" value="1"/>
</dbReference>
<keyword evidence="2 7" id="KW-0479">Metal-binding</keyword>
<keyword evidence="3 7" id="KW-0378">Hydrolase</keyword>
<evidence type="ECO:0000256" key="1">
    <source>
        <dbReference type="ARBA" id="ARBA00002204"/>
    </source>
</evidence>
<comment type="function">
    <text evidence="1 7">Catalyzes the hydrolysis of N-formyl-L-kynurenine to L-kynurenine, the second step in the kynurenine pathway of tryptophan degradation.</text>
</comment>
<comment type="similarity">
    <text evidence="7">Belongs to the Cyclase 1 superfamily. KynB family.</text>
</comment>
<evidence type="ECO:0000313" key="9">
    <source>
        <dbReference type="Proteomes" id="UP000619534"/>
    </source>
</evidence>
<evidence type="ECO:0000256" key="2">
    <source>
        <dbReference type="ARBA" id="ARBA00022723"/>
    </source>
</evidence>
<dbReference type="NCBIfam" id="TIGR03035">
    <property type="entry name" value="trp_arylform"/>
    <property type="match status" value="1"/>
</dbReference>
<dbReference type="PANTHER" id="PTHR31118:SF32">
    <property type="entry name" value="KYNURENINE FORMAMIDASE"/>
    <property type="match status" value="1"/>
</dbReference>
<feature type="binding site" evidence="7">
    <location>
        <position position="51"/>
    </location>
    <ligand>
        <name>Zn(2+)</name>
        <dbReference type="ChEBI" id="CHEBI:29105"/>
        <label>1</label>
    </ligand>
</feature>
<feature type="binding site" evidence="7">
    <location>
        <position position="158"/>
    </location>
    <ligand>
        <name>Zn(2+)</name>
        <dbReference type="ChEBI" id="CHEBI:29105"/>
        <label>2</label>
    </ligand>
</feature>
<dbReference type="Proteomes" id="UP000619534">
    <property type="component" value="Unassembled WGS sequence"/>
</dbReference>
<feature type="binding site" evidence="7">
    <location>
        <position position="170"/>
    </location>
    <ligand>
        <name>Zn(2+)</name>
        <dbReference type="ChEBI" id="CHEBI:29105"/>
        <label>2</label>
    </ligand>
</feature>
<proteinExistence type="inferred from homology"/>
<dbReference type="InterPro" id="IPR017484">
    <property type="entry name" value="Kynurenine_formamidase_bac"/>
</dbReference>
<organism evidence="8 9">
    <name type="scientific">Thalassobacillus devorans</name>
    <dbReference type="NCBI Taxonomy" id="279813"/>
    <lineage>
        <taxon>Bacteria</taxon>
        <taxon>Bacillati</taxon>
        <taxon>Bacillota</taxon>
        <taxon>Bacilli</taxon>
        <taxon>Bacillales</taxon>
        <taxon>Bacillaceae</taxon>
        <taxon>Thalassobacillus</taxon>
    </lineage>
</organism>
<dbReference type="EC" id="3.5.1.9" evidence="7"/>
<keyword evidence="9" id="KW-1185">Reference proteome</keyword>
<evidence type="ECO:0000313" key="8">
    <source>
        <dbReference type="EMBL" id="GGD04130.1"/>
    </source>
</evidence>
<feature type="binding site" evidence="7">
    <location>
        <position position="53"/>
    </location>
    <ligand>
        <name>Zn(2+)</name>
        <dbReference type="ChEBI" id="CHEBI:29105"/>
        <label>2</label>
    </ligand>
</feature>
<comment type="caution">
    <text evidence="8">The sequence shown here is derived from an EMBL/GenBank/DDBJ whole genome shotgun (WGS) entry which is preliminary data.</text>
</comment>
<evidence type="ECO:0000256" key="3">
    <source>
        <dbReference type="ARBA" id="ARBA00022801"/>
    </source>
</evidence>
<gene>
    <name evidence="7 8" type="primary">kynB</name>
    <name evidence="8" type="ORF">GCM10007216_38440</name>
</gene>
<comment type="pathway">
    <text evidence="7">Amino-acid degradation; L-tryptophan degradation via kynurenine pathway; L-kynurenine from L-tryptophan: step 2/2.</text>
</comment>